<name>A0A0P7U3M4_SCLFO</name>
<evidence type="ECO:0000256" key="1">
    <source>
        <dbReference type="ARBA" id="ARBA00004123"/>
    </source>
</evidence>
<evidence type="ECO:0000256" key="4">
    <source>
        <dbReference type="ARBA" id="ARBA00022771"/>
    </source>
</evidence>
<dbReference type="Gene3D" id="3.30.160.60">
    <property type="entry name" value="Classic Zinc Finger"/>
    <property type="match status" value="3"/>
</dbReference>
<evidence type="ECO:0000259" key="9">
    <source>
        <dbReference type="PROSITE" id="PS50157"/>
    </source>
</evidence>
<dbReference type="PROSITE" id="PS00028">
    <property type="entry name" value="ZINC_FINGER_C2H2_1"/>
    <property type="match status" value="3"/>
</dbReference>
<dbReference type="InterPro" id="IPR013087">
    <property type="entry name" value="Znf_C2H2_type"/>
</dbReference>
<keyword evidence="2" id="KW-0479">Metal-binding</keyword>
<feature type="domain" description="C2H2-type" evidence="9">
    <location>
        <begin position="111"/>
        <end position="138"/>
    </location>
</feature>
<keyword evidence="4 7" id="KW-0863">Zinc-finger</keyword>
<feature type="domain" description="C2H2-type" evidence="9">
    <location>
        <begin position="22"/>
        <end position="49"/>
    </location>
</feature>
<dbReference type="SMART" id="SM00355">
    <property type="entry name" value="ZnF_C2H2"/>
    <property type="match status" value="4"/>
</dbReference>
<dbReference type="Pfam" id="PF00096">
    <property type="entry name" value="zf-C2H2"/>
    <property type="match status" value="2"/>
</dbReference>
<evidence type="ECO:0000256" key="3">
    <source>
        <dbReference type="ARBA" id="ARBA00022737"/>
    </source>
</evidence>
<dbReference type="FunFam" id="3.30.160.60:FF:001818">
    <property type="entry name" value="GDNF-inducible zinc finger protein 1 isoform X1"/>
    <property type="match status" value="1"/>
</dbReference>
<evidence type="ECO:0000313" key="11">
    <source>
        <dbReference type="Proteomes" id="UP000034805"/>
    </source>
</evidence>
<dbReference type="Proteomes" id="UP000034805">
    <property type="component" value="Unassembled WGS sequence"/>
</dbReference>
<feature type="domain" description="C2H2-type" evidence="9">
    <location>
        <begin position="50"/>
        <end position="77"/>
    </location>
</feature>
<keyword evidence="6" id="KW-0539">Nucleus</keyword>
<dbReference type="InterPro" id="IPR036236">
    <property type="entry name" value="Znf_C2H2_sf"/>
</dbReference>
<dbReference type="FunFam" id="3.30.160.60:FF:002171">
    <property type="entry name" value="Zinc finger and BTB domain-containing protein 16"/>
    <property type="match status" value="1"/>
</dbReference>
<protein>
    <submittedName>
        <fullName evidence="10">Zinc finger and BTB domain-containing protein 16-A-like</fullName>
    </submittedName>
</protein>
<evidence type="ECO:0000256" key="5">
    <source>
        <dbReference type="ARBA" id="ARBA00022833"/>
    </source>
</evidence>
<sequence length="270" mass="29531">MTPLLTPTSRLSSLSAGSDMAVFCLLCGKRFQTQSALQQHMEVHAGVRSYICSECNRTFPSHTALKRHLRSHTGTRHRTSVASPWRSLRHPGSLACLTPPALLSLTGEKPFECKLCHQRSRDYSAMIKHLRTHNGASPYQCTICLEYCPSLSAMQKHMKGHKPEDIPPDWRIEKTYLRPLGGGSGRECSYGSGGGGEGGANGNEKHEAKRQRNPPDGYGNGLSGRGPRIPRIATLSPTTTCSRLAHTPSSYTTPPLLVPPYLISHPTLLP</sequence>
<feature type="non-terminal residue" evidence="10">
    <location>
        <position position="270"/>
    </location>
</feature>
<dbReference type="EMBL" id="JARO02004307">
    <property type="protein sequence ID" value="KPP68742.1"/>
    <property type="molecule type" value="Genomic_DNA"/>
</dbReference>
<dbReference type="InterPro" id="IPR050331">
    <property type="entry name" value="Zinc_finger"/>
</dbReference>
<dbReference type="Pfam" id="PF12874">
    <property type="entry name" value="zf-met"/>
    <property type="match status" value="1"/>
</dbReference>
<evidence type="ECO:0000256" key="2">
    <source>
        <dbReference type="ARBA" id="ARBA00022723"/>
    </source>
</evidence>
<keyword evidence="3" id="KW-0677">Repeat</keyword>
<keyword evidence="5" id="KW-0862">Zinc</keyword>
<organism evidence="10 11">
    <name type="scientific">Scleropages formosus</name>
    <name type="common">Asian bonytongue</name>
    <name type="synonym">Osteoglossum formosum</name>
    <dbReference type="NCBI Taxonomy" id="113540"/>
    <lineage>
        <taxon>Eukaryota</taxon>
        <taxon>Metazoa</taxon>
        <taxon>Chordata</taxon>
        <taxon>Craniata</taxon>
        <taxon>Vertebrata</taxon>
        <taxon>Euteleostomi</taxon>
        <taxon>Actinopterygii</taxon>
        <taxon>Neopterygii</taxon>
        <taxon>Teleostei</taxon>
        <taxon>Osteoglossocephala</taxon>
        <taxon>Osteoglossomorpha</taxon>
        <taxon>Osteoglossiformes</taxon>
        <taxon>Osteoglossidae</taxon>
        <taxon>Scleropages</taxon>
    </lineage>
</organism>
<dbReference type="GO" id="GO:0010468">
    <property type="term" value="P:regulation of gene expression"/>
    <property type="evidence" value="ECO:0007669"/>
    <property type="project" value="TreeGrafter"/>
</dbReference>
<dbReference type="Pfam" id="PF13912">
    <property type="entry name" value="zf-C2H2_6"/>
    <property type="match status" value="1"/>
</dbReference>
<gene>
    <name evidence="10" type="ORF">Z043_112555</name>
</gene>
<evidence type="ECO:0000256" key="7">
    <source>
        <dbReference type="PROSITE-ProRule" id="PRU00042"/>
    </source>
</evidence>
<dbReference type="GO" id="GO:0005634">
    <property type="term" value="C:nucleus"/>
    <property type="evidence" value="ECO:0007669"/>
    <property type="project" value="UniProtKB-SubCell"/>
</dbReference>
<evidence type="ECO:0000313" key="10">
    <source>
        <dbReference type="EMBL" id="KPP68742.1"/>
    </source>
</evidence>
<proteinExistence type="predicted"/>
<dbReference type="PANTHER" id="PTHR16515:SF49">
    <property type="entry name" value="GASTRULA ZINC FINGER PROTEIN XLCGF49.1-LIKE-RELATED"/>
    <property type="match status" value="1"/>
</dbReference>
<comment type="subcellular location">
    <subcellularLocation>
        <location evidence="1">Nucleus</location>
    </subcellularLocation>
</comment>
<dbReference type="SUPFAM" id="SSF57667">
    <property type="entry name" value="beta-beta-alpha zinc fingers"/>
    <property type="match status" value="2"/>
</dbReference>
<feature type="compositionally biased region" description="Gly residues" evidence="8">
    <location>
        <begin position="183"/>
        <end position="201"/>
    </location>
</feature>
<dbReference type="PANTHER" id="PTHR16515">
    <property type="entry name" value="PR DOMAIN ZINC FINGER PROTEIN"/>
    <property type="match status" value="1"/>
</dbReference>
<feature type="region of interest" description="Disordered" evidence="8">
    <location>
        <begin position="183"/>
        <end position="232"/>
    </location>
</feature>
<dbReference type="GO" id="GO:0008270">
    <property type="term" value="F:zinc ion binding"/>
    <property type="evidence" value="ECO:0007669"/>
    <property type="project" value="UniProtKB-KW"/>
</dbReference>
<dbReference type="AlphaFoldDB" id="A0A0P7U3M4"/>
<evidence type="ECO:0000256" key="8">
    <source>
        <dbReference type="SAM" id="MobiDB-lite"/>
    </source>
</evidence>
<reference evidence="10 11" key="1">
    <citation type="submission" date="2015-08" db="EMBL/GenBank/DDBJ databases">
        <title>The genome of the Asian arowana (Scleropages formosus).</title>
        <authorList>
            <person name="Tan M.H."/>
            <person name="Gan H.M."/>
            <person name="Croft L.J."/>
            <person name="Austin C.M."/>
        </authorList>
    </citation>
    <scope>NUCLEOTIDE SEQUENCE [LARGE SCALE GENOMIC DNA]</scope>
    <source>
        <strain evidence="10">Aro1</strain>
    </source>
</reference>
<accession>A0A0P7U3M4</accession>
<comment type="caution">
    <text evidence="10">The sequence shown here is derived from an EMBL/GenBank/DDBJ whole genome shotgun (WGS) entry which is preliminary data.</text>
</comment>
<evidence type="ECO:0000256" key="6">
    <source>
        <dbReference type="ARBA" id="ARBA00023242"/>
    </source>
</evidence>
<dbReference type="PROSITE" id="PS50157">
    <property type="entry name" value="ZINC_FINGER_C2H2_2"/>
    <property type="match status" value="3"/>
</dbReference>